<organism evidence="5 6">
    <name type="scientific">Coprobacter tertius</name>
    <dbReference type="NCBI Taxonomy" id="2944915"/>
    <lineage>
        <taxon>Bacteria</taxon>
        <taxon>Pseudomonadati</taxon>
        <taxon>Bacteroidota</taxon>
        <taxon>Bacteroidia</taxon>
        <taxon>Bacteroidales</taxon>
        <taxon>Barnesiellaceae</taxon>
        <taxon>Coprobacter</taxon>
    </lineage>
</organism>
<dbReference type="Gene3D" id="1.10.1740.10">
    <property type="match status" value="1"/>
</dbReference>
<dbReference type="InterPro" id="IPR007627">
    <property type="entry name" value="RNA_pol_sigma70_r2"/>
</dbReference>
<reference evidence="5 6" key="1">
    <citation type="submission" date="2022-07" db="EMBL/GenBank/DDBJ databases">
        <title>Fecal culturing of patients with breast cancer.</title>
        <authorList>
            <person name="Teng N.M.Y."/>
            <person name="Kiu R."/>
            <person name="Evans R."/>
            <person name="Baker D.J."/>
            <person name="Zenner C."/>
            <person name="Robinson S.D."/>
            <person name="Hall L.J."/>
        </authorList>
    </citation>
    <scope>NUCLEOTIDE SEQUENCE [LARGE SCALE GENOMIC DNA]</scope>
    <source>
        <strain evidence="5 6">LH1063</strain>
    </source>
</reference>
<evidence type="ECO:0000259" key="4">
    <source>
        <dbReference type="Pfam" id="PF04542"/>
    </source>
</evidence>
<dbReference type="Pfam" id="PF04542">
    <property type="entry name" value="Sigma70_r2"/>
    <property type="match status" value="1"/>
</dbReference>
<evidence type="ECO:0000256" key="3">
    <source>
        <dbReference type="ARBA" id="ARBA00023163"/>
    </source>
</evidence>
<dbReference type="EMBL" id="JANDHW010000017">
    <property type="protein sequence ID" value="MCP9612954.1"/>
    <property type="molecule type" value="Genomic_DNA"/>
</dbReference>
<dbReference type="Proteomes" id="UP001205603">
    <property type="component" value="Unassembled WGS sequence"/>
</dbReference>
<keyword evidence="1" id="KW-0805">Transcription regulation</keyword>
<name>A0ABT1MLK2_9BACT</name>
<keyword evidence="2" id="KW-0731">Sigma factor</keyword>
<dbReference type="InterPro" id="IPR014284">
    <property type="entry name" value="RNA_pol_sigma-70_dom"/>
</dbReference>
<dbReference type="InterPro" id="IPR013325">
    <property type="entry name" value="RNA_pol_sigma_r2"/>
</dbReference>
<dbReference type="InterPro" id="IPR039425">
    <property type="entry name" value="RNA_pol_sigma-70-like"/>
</dbReference>
<dbReference type="SUPFAM" id="SSF88946">
    <property type="entry name" value="Sigma2 domain of RNA polymerase sigma factors"/>
    <property type="match status" value="1"/>
</dbReference>
<keyword evidence="6" id="KW-1185">Reference proteome</keyword>
<evidence type="ECO:0000256" key="1">
    <source>
        <dbReference type="ARBA" id="ARBA00023015"/>
    </source>
</evidence>
<dbReference type="PANTHER" id="PTHR43133">
    <property type="entry name" value="RNA POLYMERASE ECF-TYPE SIGMA FACTO"/>
    <property type="match status" value="1"/>
</dbReference>
<sequence>MGNFDFDSELEKIQPNLFHYAKKLTHDNDKAKDLVQDTCERILKNKKLYHTSGNFVAWALSIMHNIHVDNCRHKENEIYIEDIPEQGYDMKINFDIDEKYTMTHYNRQVKNLSQTCRAILGFLLLEINDYKYIAEQINIPPNSVKKYVFRLRKKMEFLKDILK</sequence>
<feature type="domain" description="RNA polymerase sigma-70 region 2" evidence="4">
    <location>
        <begin position="12"/>
        <end position="74"/>
    </location>
</feature>
<accession>A0ABT1MLK2</accession>
<keyword evidence="3" id="KW-0804">Transcription</keyword>
<protein>
    <submittedName>
        <fullName evidence="5">RNA polymerase sigma factor</fullName>
    </submittedName>
</protein>
<gene>
    <name evidence="5" type="ORF">NMU02_12715</name>
</gene>
<dbReference type="RefSeq" id="WP_255028337.1">
    <property type="nucleotide sequence ID" value="NZ_JANDHW010000017.1"/>
</dbReference>
<proteinExistence type="predicted"/>
<dbReference type="NCBIfam" id="TIGR02937">
    <property type="entry name" value="sigma70-ECF"/>
    <property type="match status" value="1"/>
</dbReference>
<comment type="caution">
    <text evidence="5">The sequence shown here is derived from an EMBL/GenBank/DDBJ whole genome shotgun (WGS) entry which is preliminary data.</text>
</comment>
<evidence type="ECO:0000256" key="2">
    <source>
        <dbReference type="ARBA" id="ARBA00023082"/>
    </source>
</evidence>
<evidence type="ECO:0000313" key="6">
    <source>
        <dbReference type="Proteomes" id="UP001205603"/>
    </source>
</evidence>
<dbReference type="PANTHER" id="PTHR43133:SF25">
    <property type="entry name" value="RNA POLYMERASE SIGMA FACTOR RFAY-RELATED"/>
    <property type="match status" value="1"/>
</dbReference>
<evidence type="ECO:0000313" key="5">
    <source>
        <dbReference type="EMBL" id="MCP9612954.1"/>
    </source>
</evidence>